<dbReference type="InterPro" id="IPR007712">
    <property type="entry name" value="RelE/ParE_toxin"/>
</dbReference>
<evidence type="ECO:0008006" key="3">
    <source>
        <dbReference type="Google" id="ProtNLM"/>
    </source>
</evidence>
<organism evidence="2">
    <name type="scientific">marine sediment metagenome</name>
    <dbReference type="NCBI Taxonomy" id="412755"/>
    <lineage>
        <taxon>unclassified sequences</taxon>
        <taxon>metagenomes</taxon>
        <taxon>ecological metagenomes</taxon>
    </lineage>
</organism>
<protein>
    <recommendedName>
        <fullName evidence="3">Type II toxin-antitoxin system RelE/ParE family toxin</fullName>
    </recommendedName>
</protein>
<dbReference type="SUPFAM" id="SSF143011">
    <property type="entry name" value="RelE-like"/>
    <property type="match status" value="1"/>
</dbReference>
<sequence>ISNKISSLAENPYPEGYKKLKGSENDYRIRIGNYRIVYSIYNEILTIEVIKISHRKDIYRK</sequence>
<name>X1SF76_9ZZZZ</name>
<keyword evidence="1" id="KW-1277">Toxin-antitoxin system</keyword>
<evidence type="ECO:0000313" key="2">
    <source>
        <dbReference type="EMBL" id="GAI91672.1"/>
    </source>
</evidence>
<proteinExistence type="predicted"/>
<comment type="caution">
    <text evidence="2">The sequence shown here is derived from an EMBL/GenBank/DDBJ whole genome shotgun (WGS) entry which is preliminary data.</text>
</comment>
<dbReference type="PANTHER" id="PTHR38813">
    <property type="match status" value="1"/>
</dbReference>
<dbReference type="Gene3D" id="3.30.2310.20">
    <property type="entry name" value="RelE-like"/>
    <property type="match status" value="1"/>
</dbReference>
<dbReference type="InterPro" id="IPR052747">
    <property type="entry name" value="TA_system_RelE_toxin"/>
</dbReference>
<gene>
    <name evidence="2" type="ORF">S12H4_30664</name>
</gene>
<evidence type="ECO:0000256" key="1">
    <source>
        <dbReference type="ARBA" id="ARBA00022649"/>
    </source>
</evidence>
<reference evidence="2" key="1">
    <citation type="journal article" date="2014" name="Front. Microbiol.">
        <title>High frequency of phylogenetically diverse reductive dehalogenase-homologous genes in deep subseafloor sedimentary metagenomes.</title>
        <authorList>
            <person name="Kawai M."/>
            <person name="Futagami T."/>
            <person name="Toyoda A."/>
            <person name="Takaki Y."/>
            <person name="Nishi S."/>
            <person name="Hori S."/>
            <person name="Arai W."/>
            <person name="Tsubouchi T."/>
            <person name="Morono Y."/>
            <person name="Uchiyama I."/>
            <person name="Ito T."/>
            <person name="Fujiyama A."/>
            <person name="Inagaki F."/>
            <person name="Takami H."/>
        </authorList>
    </citation>
    <scope>NUCLEOTIDE SEQUENCE</scope>
    <source>
        <strain evidence="2">Expedition CK06-06</strain>
    </source>
</reference>
<dbReference type="PANTHER" id="PTHR38813:SF1">
    <property type="entry name" value="TOXIN RELE1-RELATED"/>
    <property type="match status" value="1"/>
</dbReference>
<dbReference type="EMBL" id="BARW01017812">
    <property type="protein sequence ID" value="GAI91672.1"/>
    <property type="molecule type" value="Genomic_DNA"/>
</dbReference>
<dbReference type="AlphaFoldDB" id="X1SF76"/>
<feature type="non-terminal residue" evidence="2">
    <location>
        <position position="1"/>
    </location>
</feature>
<dbReference type="Pfam" id="PF05016">
    <property type="entry name" value="ParE_toxin"/>
    <property type="match status" value="1"/>
</dbReference>
<accession>X1SF76</accession>
<dbReference type="InterPro" id="IPR035093">
    <property type="entry name" value="RelE/ParE_toxin_dom_sf"/>
</dbReference>